<evidence type="ECO:0000256" key="1">
    <source>
        <dbReference type="ARBA" id="ARBA00010460"/>
    </source>
</evidence>
<comment type="catalytic activity">
    <reaction evidence="7">
        <text>13,14-dihydro-15-oxo-prostaglandin E1 + NADP(+) = 15-oxoprostaglandin E1 + NADPH + H(+)</text>
        <dbReference type="Rhea" id="RHEA:50584"/>
        <dbReference type="ChEBI" id="CHEBI:15378"/>
        <dbReference type="ChEBI" id="CHEBI:57401"/>
        <dbReference type="ChEBI" id="CHEBI:57783"/>
        <dbReference type="ChEBI" id="CHEBI:58349"/>
        <dbReference type="ChEBI" id="CHEBI:133408"/>
    </reaction>
    <physiologicalReaction direction="right-to-left" evidence="7">
        <dbReference type="Rhea" id="RHEA:50586"/>
    </physiologicalReaction>
</comment>
<dbReference type="FunFam" id="3.40.50.720:FF:000121">
    <property type="entry name" value="Prostaglandin reductase 2"/>
    <property type="match status" value="1"/>
</dbReference>
<dbReference type="InterPro" id="IPR036291">
    <property type="entry name" value="NAD(P)-bd_dom_sf"/>
</dbReference>
<dbReference type="SUPFAM" id="SSF51735">
    <property type="entry name" value="NAD(P)-binding Rossmann-fold domains"/>
    <property type="match status" value="1"/>
</dbReference>
<dbReference type="Gene3D" id="3.40.50.720">
    <property type="entry name" value="NAD(P)-binding Rossmann-like Domain"/>
    <property type="match status" value="1"/>
</dbReference>
<evidence type="ECO:0000256" key="6">
    <source>
        <dbReference type="ARBA" id="ARBA00048290"/>
    </source>
</evidence>
<dbReference type="AlphaFoldDB" id="A0ABD0J7N1"/>
<accession>A0ABD0J7N1</accession>
<dbReference type="InterPro" id="IPR020843">
    <property type="entry name" value="ER"/>
</dbReference>
<proteinExistence type="inferred from homology"/>
<dbReference type="SUPFAM" id="SSF50129">
    <property type="entry name" value="GroES-like"/>
    <property type="match status" value="1"/>
</dbReference>
<dbReference type="EMBL" id="JACVVK020000580">
    <property type="protein sequence ID" value="KAK7465033.1"/>
    <property type="molecule type" value="Genomic_DNA"/>
</dbReference>
<dbReference type="InterPro" id="IPR011032">
    <property type="entry name" value="GroES-like_sf"/>
</dbReference>
<dbReference type="EC" id="1.3.1.48" evidence="2"/>
<reference evidence="9 10" key="1">
    <citation type="journal article" date="2023" name="Sci. Data">
        <title>Genome assembly of the Korean intertidal mud-creeper Batillaria attramentaria.</title>
        <authorList>
            <person name="Patra A.K."/>
            <person name="Ho P.T."/>
            <person name="Jun S."/>
            <person name="Lee S.J."/>
            <person name="Kim Y."/>
            <person name="Won Y.J."/>
        </authorList>
    </citation>
    <scope>NUCLEOTIDE SEQUENCE [LARGE SCALE GENOMIC DNA]</scope>
    <source>
        <strain evidence="9">Wonlab-2016</strain>
    </source>
</reference>
<evidence type="ECO:0000256" key="4">
    <source>
        <dbReference type="ARBA" id="ARBA00033119"/>
    </source>
</evidence>
<dbReference type="SMART" id="SM00829">
    <property type="entry name" value="PKS_ER"/>
    <property type="match status" value="1"/>
</dbReference>
<organism evidence="9 10">
    <name type="scientific">Batillaria attramentaria</name>
    <dbReference type="NCBI Taxonomy" id="370345"/>
    <lineage>
        <taxon>Eukaryota</taxon>
        <taxon>Metazoa</taxon>
        <taxon>Spiralia</taxon>
        <taxon>Lophotrochozoa</taxon>
        <taxon>Mollusca</taxon>
        <taxon>Gastropoda</taxon>
        <taxon>Caenogastropoda</taxon>
        <taxon>Sorbeoconcha</taxon>
        <taxon>Cerithioidea</taxon>
        <taxon>Batillariidae</taxon>
        <taxon>Batillaria</taxon>
    </lineage>
</organism>
<evidence type="ECO:0000256" key="3">
    <source>
        <dbReference type="ARBA" id="ARBA00023002"/>
    </source>
</evidence>
<evidence type="ECO:0000313" key="10">
    <source>
        <dbReference type="Proteomes" id="UP001519460"/>
    </source>
</evidence>
<sequence>MSSANIKRWRKVKEFTGEPKLSDFDLVEEQMSTDLQTGEILLEALFLSLDPYMRIEPEHLGPDKTMFSEQVGRVVASKNPAYPVGCVVVAFVGWRTLTVLSPDQPSLFGSLGRRVPDMGNLPASLALGCVGMTGLTAYFGVERGQPQGGQTVLVSAAAGAVGSVAGQIAKMKGCTVVGSAGSKEKCNWLKQLGFDHVFNYKETTVDEALKSCVPHGIDLYIDSVGGNYTYDVVKGHMKVDGRIVVLGAISTYNSDEPLVRDWSLYLVDKQLTVIGTNVARHTDRWHHATTQLLHWGKLHYRETITKGFQHAPQAFIDLMRGRNIGKALVQV</sequence>
<dbReference type="InterPro" id="IPR045010">
    <property type="entry name" value="MDR_fam"/>
</dbReference>
<comment type="catalytic activity">
    <reaction evidence="6">
        <text>13,14-dihydro-15-oxo-PGF2alpha + NADP(+) = 15-oxoprostaglandin F2alpha + NADPH + H(+)</text>
        <dbReference type="Rhea" id="RHEA:50588"/>
        <dbReference type="ChEBI" id="CHEBI:15378"/>
        <dbReference type="ChEBI" id="CHEBI:57783"/>
        <dbReference type="ChEBI" id="CHEBI:58349"/>
        <dbReference type="ChEBI" id="CHEBI:133374"/>
        <dbReference type="ChEBI" id="CHEBI:133409"/>
    </reaction>
    <physiologicalReaction direction="right-to-left" evidence="6">
        <dbReference type="Rhea" id="RHEA:50590"/>
    </physiologicalReaction>
</comment>
<evidence type="ECO:0000256" key="7">
    <source>
        <dbReference type="ARBA" id="ARBA00049070"/>
    </source>
</evidence>
<evidence type="ECO:0000256" key="2">
    <source>
        <dbReference type="ARBA" id="ARBA00011981"/>
    </source>
</evidence>
<dbReference type="PANTHER" id="PTHR43205:SF7">
    <property type="entry name" value="PROSTAGLANDIN REDUCTASE 1"/>
    <property type="match status" value="1"/>
</dbReference>
<comment type="caution">
    <text evidence="9">The sequence shown here is derived from an EMBL/GenBank/DDBJ whole genome shotgun (WGS) entry which is preliminary data.</text>
</comment>
<comment type="catalytic activity">
    <reaction evidence="5">
        <text>13,14-dihydro-15-oxo-prostaglandin F1alpha + NADP(+) = 15-oxoprostaglandin F1alpha + NADPH + H(+)</text>
        <dbReference type="Rhea" id="RHEA:50592"/>
        <dbReference type="ChEBI" id="CHEBI:15378"/>
        <dbReference type="ChEBI" id="CHEBI:57783"/>
        <dbReference type="ChEBI" id="CHEBI:58349"/>
        <dbReference type="ChEBI" id="CHEBI:79072"/>
        <dbReference type="ChEBI" id="CHEBI:133411"/>
    </reaction>
    <physiologicalReaction direction="right-to-left" evidence="5">
        <dbReference type="Rhea" id="RHEA:50594"/>
    </physiologicalReaction>
</comment>
<dbReference type="InterPro" id="IPR041694">
    <property type="entry name" value="ADH_N_2"/>
</dbReference>
<evidence type="ECO:0000259" key="8">
    <source>
        <dbReference type="SMART" id="SM00829"/>
    </source>
</evidence>
<comment type="similarity">
    <text evidence="1">Belongs to the NADP-dependent oxidoreductase L4BD family.</text>
</comment>
<keyword evidence="10" id="KW-1185">Reference proteome</keyword>
<gene>
    <name evidence="9" type="ORF">BaRGS_00037772</name>
</gene>
<dbReference type="Pfam" id="PF00107">
    <property type="entry name" value="ADH_zinc_N"/>
    <property type="match status" value="1"/>
</dbReference>
<dbReference type="GO" id="GO:0047522">
    <property type="term" value="F:15-oxoprostaglandin 13-reductase [NAD(P)+] activity"/>
    <property type="evidence" value="ECO:0007669"/>
    <property type="project" value="UniProtKB-EC"/>
</dbReference>
<dbReference type="InterPro" id="IPR013149">
    <property type="entry name" value="ADH-like_C"/>
</dbReference>
<feature type="domain" description="Enoyl reductase (ER)" evidence="8">
    <location>
        <begin position="17"/>
        <end position="329"/>
    </location>
</feature>
<evidence type="ECO:0000256" key="5">
    <source>
        <dbReference type="ARBA" id="ARBA00047878"/>
    </source>
</evidence>
<dbReference type="PANTHER" id="PTHR43205">
    <property type="entry name" value="PROSTAGLANDIN REDUCTASE"/>
    <property type="match status" value="1"/>
</dbReference>
<name>A0ABD0J7N1_9CAEN</name>
<evidence type="ECO:0000313" key="9">
    <source>
        <dbReference type="EMBL" id="KAK7465033.1"/>
    </source>
</evidence>
<protein>
    <recommendedName>
        <fullName evidence="4">15-oxoprostaglandin 13-reductase</fullName>
        <ecNumber evidence="2">1.3.1.48</ecNumber>
    </recommendedName>
    <alternativeName>
        <fullName evidence="4">15-oxoprostaglandin 13-reductase</fullName>
    </alternativeName>
</protein>
<dbReference type="Pfam" id="PF16884">
    <property type="entry name" value="ADH_N_2"/>
    <property type="match status" value="1"/>
</dbReference>
<dbReference type="Proteomes" id="UP001519460">
    <property type="component" value="Unassembled WGS sequence"/>
</dbReference>
<dbReference type="Gene3D" id="3.90.180.10">
    <property type="entry name" value="Medium-chain alcohol dehydrogenases, catalytic domain"/>
    <property type="match status" value="1"/>
</dbReference>
<keyword evidence="3" id="KW-0560">Oxidoreductase</keyword>